<evidence type="ECO:0000256" key="4">
    <source>
        <dbReference type="ARBA" id="ARBA00023001"/>
    </source>
</evidence>
<evidence type="ECO:0000256" key="9">
    <source>
        <dbReference type="ARBA" id="ARBA00044502"/>
    </source>
</evidence>
<evidence type="ECO:0000256" key="6">
    <source>
        <dbReference type="ARBA" id="ARBA00023157"/>
    </source>
</evidence>
<keyword evidence="5" id="KW-0186">Copper</keyword>
<evidence type="ECO:0000256" key="1">
    <source>
        <dbReference type="ARBA" id="ARBA00001973"/>
    </source>
</evidence>
<name>A0A3N4K090_9PEZI</name>
<evidence type="ECO:0000256" key="3">
    <source>
        <dbReference type="ARBA" id="ARBA00022525"/>
    </source>
</evidence>
<organism evidence="13 14">
    <name type="scientific">Choiromyces venosus 120613-1</name>
    <dbReference type="NCBI Taxonomy" id="1336337"/>
    <lineage>
        <taxon>Eukaryota</taxon>
        <taxon>Fungi</taxon>
        <taxon>Dikarya</taxon>
        <taxon>Ascomycota</taxon>
        <taxon>Pezizomycotina</taxon>
        <taxon>Pezizomycetes</taxon>
        <taxon>Pezizales</taxon>
        <taxon>Tuberaceae</taxon>
        <taxon>Choiromyces</taxon>
    </lineage>
</organism>
<keyword evidence="4 11" id="KW-0136">Cellulose degradation</keyword>
<evidence type="ECO:0000313" key="13">
    <source>
        <dbReference type="EMBL" id="RPB03987.1"/>
    </source>
</evidence>
<dbReference type="GO" id="GO:0005576">
    <property type="term" value="C:extracellular region"/>
    <property type="evidence" value="ECO:0007669"/>
    <property type="project" value="UniProtKB-SubCell"/>
</dbReference>
<dbReference type="PANTHER" id="PTHR33353">
    <property type="entry name" value="PUTATIVE (AFU_ORTHOLOGUE AFUA_1G12560)-RELATED"/>
    <property type="match status" value="1"/>
</dbReference>
<dbReference type="Pfam" id="PF03443">
    <property type="entry name" value="AA9"/>
    <property type="match status" value="1"/>
</dbReference>
<dbReference type="EC" id="1.14.99.56" evidence="11"/>
<comment type="function">
    <text evidence="11">Lytic polysaccharide monooxygenase (LMPO) that depolymerizes crystalline and amorphous polysaccharides via the oxidation of scissile alpha- or beta-(1-4)-glycosidic bonds, yielding C1 and/or C4 oxidation products. Catalysis by LPMOs requires the reduction of the active-site copper from Cu(II) to Cu(I) by a reducing agent and H(2)O(2) or O(2) as a cosubstrate.</text>
</comment>
<dbReference type="OrthoDB" id="2525337at2759"/>
<dbReference type="Gene3D" id="2.70.50.70">
    <property type="match status" value="1"/>
</dbReference>
<evidence type="ECO:0000313" key="14">
    <source>
        <dbReference type="Proteomes" id="UP000276215"/>
    </source>
</evidence>
<evidence type="ECO:0000256" key="10">
    <source>
        <dbReference type="ARBA" id="ARBA00045077"/>
    </source>
</evidence>
<keyword evidence="6 11" id="KW-1015">Disulfide bond</keyword>
<comment type="domain">
    <text evidence="11">Has a modular structure: an endo-beta-1,4-glucanase catalytic module at the N-terminus, a linker rich in serines and threonines, and a C-terminal carbohydrate-binding module (CBM).</text>
</comment>
<keyword evidence="8 11" id="KW-0624">Polysaccharide degradation</keyword>
<accession>A0A3N4K090</accession>
<evidence type="ECO:0000256" key="7">
    <source>
        <dbReference type="ARBA" id="ARBA00023277"/>
    </source>
</evidence>
<sequence length="166" mass="17771">MKVSSTTTTLAPPAATTHAHTTVYAVWVNEIDQGLGCGQTSRGKQTGDSVYIRCPPNKPVKDLASPAMACNVNNAAAPRWVSVKSSDKFTFEWHHDSRSNSDDIISHKGPALVYIAPASSNGACPVWVKLWQDAGTTSNWGVDKLIAAKGRHYTAARKVLGTPLVL</sequence>
<keyword evidence="14" id="KW-1185">Reference proteome</keyword>
<dbReference type="GO" id="GO:0008810">
    <property type="term" value="F:cellulase activity"/>
    <property type="evidence" value="ECO:0007669"/>
    <property type="project" value="UniProtKB-UniRule"/>
</dbReference>
<dbReference type="STRING" id="1336337.A0A3N4K090"/>
<dbReference type="AlphaFoldDB" id="A0A3N4K090"/>
<evidence type="ECO:0000259" key="12">
    <source>
        <dbReference type="Pfam" id="PF03443"/>
    </source>
</evidence>
<dbReference type="GO" id="GO:0030248">
    <property type="term" value="F:cellulose binding"/>
    <property type="evidence" value="ECO:0007669"/>
    <property type="project" value="UniProtKB-UniRule"/>
</dbReference>
<dbReference type="InterPro" id="IPR049892">
    <property type="entry name" value="AA9"/>
</dbReference>
<keyword evidence="7 11" id="KW-0119">Carbohydrate metabolism</keyword>
<comment type="similarity">
    <text evidence="9">Belongs to the polysaccharide monooxygenase AA9 family.</text>
</comment>
<comment type="cofactor">
    <cofactor evidence="1">
        <name>Cu(2+)</name>
        <dbReference type="ChEBI" id="CHEBI:29036"/>
    </cofactor>
</comment>
<comment type="catalytic activity">
    <reaction evidence="10 11">
        <text>[(1-&gt;4)-beta-D-glucosyl]n+m + reduced acceptor + O2 = 4-dehydro-beta-D-glucosyl-[(1-&gt;4)-beta-D-glucosyl]n-1 + [(1-&gt;4)-beta-D-glucosyl]m + acceptor + H2O.</text>
        <dbReference type="EC" id="1.14.99.56"/>
    </reaction>
</comment>
<dbReference type="GO" id="GO:0030245">
    <property type="term" value="P:cellulose catabolic process"/>
    <property type="evidence" value="ECO:0007669"/>
    <property type="project" value="UniProtKB-UniRule"/>
</dbReference>
<gene>
    <name evidence="13" type="ORF">L873DRAFT_1840820</name>
</gene>
<evidence type="ECO:0000256" key="5">
    <source>
        <dbReference type="ARBA" id="ARBA00023008"/>
    </source>
</evidence>
<reference evidence="13 14" key="1">
    <citation type="journal article" date="2018" name="Nat. Ecol. Evol.">
        <title>Pezizomycetes genomes reveal the molecular basis of ectomycorrhizal truffle lifestyle.</title>
        <authorList>
            <person name="Murat C."/>
            <person name="Payen T."/>
            <person name="Noel B."/>
            <person name="Kuo A."/>
            <person name="Morin E."/>
            <person name="Chen J."/>
            <person name="Kohler A."/>
            <person name="Krizsan K."/>
            <person name="Balestrini R."/>
            <person name="Da Silva C."/>
            <person name="Montanini B."/>
            <person name="Hainaut M."/>
            <person name="Levati E."/>
            <person name="Barry K.W."/>
            <person name="Belfiori B."/>
            <person name="Cichocki N."/>
            <person name="Clum A."/>
            <person name="Dockter R.B."/>
            <person name="Fauchery L."/>
            <person name="Guy J."/>
            <person name="Iotti M."/>
            <person name="Le Tacon F."/>
            <person name="Lindquist E.A."/>
            <person name="Lipzen A."/>
            <person name="Malagnac F."/>
            <person name="Mello A."/>
            <person name="Molinier V."/>
            <person name="Miyauchi S."/>
            <person name="Poulain J."/>
            <person name="Riccioni C."/>
            <person name="Rubini A."/>
            <person name="Sitrit Y."/>
            <person name="Splivallo R."/>
            <person name="Traeger S."/>
            <person name="Wang M."/>
            <person name="Zifcakova L."/>
            <person name="Wipf D."/>
            <person name="Zambonelli A."/>
            <person name="Paolocci F."/>
            <person name="Nowrousian M."/>
            <person name="Ottonello S."/>
            <person name="Baldrian P."/>
            <person name="Spatafora J.W."/>
            <person name="Henrissat B."/>
            <person name="Nagy L.G."/>
            <person name="Aury J.M."/>
            <person name="Wincker P."/>
            <person name="Grigoriev I.V."/>
            <person name="Bonfante P."/>
            <person name="Martin F.M."/>
        </authorList>
    </citation>
    <scope>NUCLEOTIDE SEQUENCE [LARGE SCALE GENOMIC DNA]</scope>
    <source>
        <strain evidence="13 14">120613-1</strain>
    </source>
</reference>
<proteinExistence type="inferred from homology"/>
<dbReference type="Proteomes" id="UP000276215">
    <property type="component" value="Unassembled WGS sequence"/>
</dbReference>
<protein>
    <recommendedName>
        <fullName evidence="11">AA9 family lytic polysaccharide monooxygenase</fullName>
        <ecNumber evidence="11">1.14.99.56</ecNumber>
    </recommendedName>
    <alternativeName>
        <fullName evidence="11">Endo-beta-1,4-glucanase</fullName>
    </alternativeName>
    <alternativeName>
        <fullName evidence="11">Glycosyl hydrolase 61 family protein</fullName>
    </alternativeName>
</protein>
<dbReference type="InterPro" id="IPR005103">
    <property type="entry name" value="AA9_LPMO"/>
</dbReference>
<evidence type="ECO:0000256" key="11">
    <source>
        <dbReference type="RuleBase" id="RU368122"/>
    </source>
</evidence>
<dbReference type="EMBL" id="ML120360">
    <property type="protein sequence ID" value="RPB03987.1"/>
    <property type="molecule type" value="Genomic_DNA"/>
</dbReference>
<feature type="domain" description="Auxiliary Activity family 9 catalytic" evidence="12">
    <location>
        <begin position="20"/>
        <end position="153"/>
    </location>
</feature>
<evidence type="ECO:0000256" key="2">
    <source>
        <dbReference type="ARBA" id="ARBA00004613"/>
    </source>
</evidence>
<evidence type="ECO:0000256" key="8">
    <source>
        <dbReference type="ARBA" id="ARBA00023326"/>
    </source>
</evidence>
<keyword evidence="3 11" id="KW-0964">Secreted</keyword>
<dbReference type="PANTHER" id="PTHR33353:SF17">
    <property type="entry name" value="ENDO-BETA-1,4-GLUCANASE D"/>
    <property type="match status" value="1"/>
</dbReference>
<comment type="subcellular location">
    <subcellularLocation>
        <location evidence="2 11">Secreted</location>
    </subcellularLocation>
</comment>